<comment type="caution">
    <text evidence="2">The sequence shown here is derived from an EMBL/GenBank/DDBJ whole genome shotgun (WGS) entry which is preliminary data.</text>
</comment>
<feature type="domain" description="Protein kinase" evidence="1">
    <location>
        <begin position="1"/>
        <end position="185"/>
    </location>
</feature>
<dbReference type="SUPFAM" id="SSF56112">
    <property type="entry name" value="Protein kinase-like (PK-like)"/>
    <property type="match status" value="1"/>
</dbReference>
<dbReference type="GO" id="GO:0004672">
    <property type="term" value="F:protein kinase activity"/>
    <property type="evidence" value="ECO:0007669"/>
    <property type="project" value="InterPro"/>
</dbReference>
<protein>
    <submittedName>
        <fullName evidence="2">Mitogen-activated protein kinase kinase kinase 16</fullName>
    </submittedName>
</protein>
<dbReference type="InterPro" id="IPR000719">
    <property type="entry name" value="Prot_kinase_dom"/>
</dbReference>
<dbReference type="SMART" id="SM00220">
    <property type="entry name" value="S_TKc"/>
    <property type="match status" value="1"/>
</dbReference>
<dbReference type="Pfam" id="PF00069">
    <property type="entry name" value="Pkinase"/>
    <property type="match status" value="1"/>
</dbReference>
<dbReference type="EMBL" id="CACSLK010030184">
    <property type="protein sequence ID" value="CAA0836860.1"/>
    <property type="molecule type" value="Genomic_DNA"/>
</dbReference>
<gene>
    <name evidence="2" type="ORF">SHERM_03903</name>
</gene>
<dbReference type="GO" id="GO:0005524">
    <property type="term" value="F:ATP binding"/>
    <property type="evidence" value="ECO:0007669"/>
    <property type="project" value="InterPro"/>
</dbReference>
<dbReference type="Gene3D" id="1.10.510.10">
    <property type="entry name" value="Transferase(Phosphotransferase) domain 1"/>
    <property type="match status" value="1"/>
</dbReference>
<dbReference type="InterPro" id="IPR052751">
    <property type="entry name" value="Plant_MAPKKK"/>
</dbReference>
<dbReference type="InterPro" id="IPR008271">
    <property type="entry name" value="Ser/Thr_kinase_AS"/>
</dbReference>
<dbReference type="Proteomes" id="UP001153555">
    <property type="component" value="Unassembled WGS sequence"/>
</dbReference>
<organism evidence="2 3">
    <name type="scientific">Striga hermonthica</name>
    <name type="common">Purple witchweed</name>
    <name type="synonym">Buchnera hermonthica</name>
    <dbReference type="NCBI Taxonomy" id="68872"/>
    <lineage>
        <taxon>Eukaryota</taxon>
        <taxon>Viridiplantae</taxon>
        <taxon>Streptophyta</taxon>
        <taxon>Embryophyta</taxon>
        <taxon>Tracheophyta</taxon>
        <taxon>Spermatophyta</taxon>
        <taxon>Magnoliopsida</taxon>
        <taxon>eudicotyledons</taxon>
        <taxon>Gunneridae</taxon>
        <taxon>Pentapetalae</taxon>
        <taxon>asterids</taxon>
        <taxon>lamiids</taxon>
        <taxon>Lamiales</taxon>
        <taxon>Orobanchaceae</taxon>
        <taxon>Buchnereae</taxon>
        <taxon>Striga</taxon>
    </lineage>
</organism>
<evidence type="ECO:0000313" key="2">
    <source>
        <dbReference type="EMBL" id="CAA0836860.1"/>
    </source>
</evidence>
<dbReference type="OrthoDB" id="8693905at2759"/>
<dbReference type="AlphaFoldDB" id="A0A9N7RLU5"/>
<evidence type="ECO:0000313" key="3">
    <source>
        <dbReference type="Proteomes" id="UP001153555"/>
    </source>
</evidence>
<evidence type="ECO:0000259" key="1">
    <source>
        <dbReference type="PROSITE" id="PS50011"/>
    </source>
</evidence>
<keyword evidence="3" id="KW-1185">Reference proteome</keyword>
<dbReference type="PANTHER" id="PTHR48011">
    <property type="entry name" value="CCR4-NOT TRANSCRIPTIONAL COMPLEX SUBUNIT CAF120-RELATED"/>
    <property type="match status" value="1"/>
</dbReference>
<dbReference type="PROSITE" id="PS00108">
    <property type="entry name" value="PROTEIN_KINASE_ST"/>
    <property type="match status" value="1"/>
</dbReference>
<keyword evidence="2" id="KW-0808">Transferase</keyword>
<dbReference type="PROSITE" id="PS50011">
    <property type="entry name" value="PROTEIN_KINASE_DOM"/>
    <property type="match status" value="1"/>
</dbReference>
<keyword evidence="2" id="KW-0418">Kinase</keyword>
<dbReference type="PANTHER" id="PTHR48011:SF56">
    <property type="entry name" value="PROTEIN KINASE DOMAIN-CONTAINING PROTEIN"/>
    <property type="match status" value="1"/>
</dbReference>
<accession>A0A9N7RLU5</accession>
<proteinExistence type="predicted"/>
<dbReference type="InterPro" id="IPR011009">
    <property type="entry name" value="Kinase-like_dom_sf"/>
</dbReference>
<name>A0A9N7RLU5_STRHE</name>
<dbReference type="GO" id="GO:0007165">
    <property type="term" value="P:signal transduction"/>
    <property type="evidence" value="ECO:0007669"/>
    <property type="project" value="TreeGrafter"/>
</dbReference>
<sequence length="192" mass="21353">MSASNVLFEYVSGRSLHHRIQRSGGRGLPEMEVRKHARSIPRGLDHIHKLGFVHCDLKPENILLCEKGPFVAKIGDFGLAKEAFSSPETRGTLMYMSPEAVCRNTQEVPSDVCSVACVVLEMLTGKPPWDETSEQEIVAGIVAQRLPKIPKETISGHARNFLEQCFEWNTFFKGSVESVLYHPFLGGLGEDD</sequence>
<reference evidence="2" key="1">
    <citation type="submission" date="2019-12" db="EMBL/GenBank/DDBJ databases">
        <authorList>
            <person name="Scholes J."/>
        </authorList>
    </citation>
    <scope>NUCLEOTIDE SEQUENCE</scope>
</reference>